<dbReference type="InterPro" id="IPR003439">
    <property type="entry name" value="ABC_transporter-like_ATP-bd"/>
</dbReference>
<dbReference type="InterPro" id="IPR027417">
    <property type="entry name" value="P-loop_NTPase"/>
</dbReference>
<evidence type="ECO:0000313" key="8">
    <source>
        <dbReference type="Proteomes" id="UP000286931"/>
    </source>
</evidence>
<feature type="region of interest" description="Disordered" evidence="5">
    <location>
        <begin position="434"/>
        <end position="501"/>
    </location>
</feature>
<feature type="compositionally biased region" description="Basic and acidic residues" evidence="5">
    <location>
        <begin position="327"/>
        <end position="344"/>
    </location>
</feature>
<evidence type="ECO:0000259" key="6">
    <source>
        <dbReference type="PROSITE" id="PS50893"/>
    </source>
</evidence>
<evidence type="ECO:0000313" key="7">
    <source>
        <dbReference type="EMBL" id="GCD99956.1"/>
    </source>
</evidence>
<dbReference type="SUPFAM" id="SSF52540">
    <property type="entry name" value="P-loop containing nucleoside triphosphate hydrolases"/>
    <property type="match status" value="1"/>
</dbReference>
<keyword evidence="2" id="KW-0813">Transport</keyword>
<dbReference type="Proteomes" id="UP000286931">
    <property type="component" value="Unassembled WGS sequence"/>
</dbReference>
<dbReference type="RefSeq" id="WP_218043202.1">
    <property type="nucleotide sequence ID" value="NZ_BIFH01000036.1"/>
</dbReference>
<dbReference type="GO" id="GO:0016887">
    <property type="term" value="F:ATP hydrolysis activity"/>
    <property type="evidence" value="ECO:0007669"/>
    <property type="project" value="InterPro"/>
</dbReference>
<dbReference type="PANTHER" id="PTHR43335:SF4">
    <property type="entry name" value="ABC TRANSPORTER, ATP-BINDING PROTEIN"/>
    <property type="match status" value="1"/>
</dbReference>
<comment type="caution">
    <text evidence="7">The sequence shown here is derived from an EMBL/GenBank/DDBJ whole genome shotgun (WGS) entry which is preliminary data.</text>
</comment>
<feature type="compositionally biased region" description="Basic and acidic residues" evidence="5">
    <location>
        <begin position="306"/>
        <end position="320"/>
    </location>
</feature>
<comment type="similarity">
    <text evidence="1">Belongs to the ABC transporter superfamily.</text>
</comment>
<keyword evidence="8" id="KW-1185">Reference proteome</keyword>
<dbReference type="GO" id="GO:0005524">
    <property type="term" value="F:ATP binding"/>
    <property type="evidence" value="ECO:0007669"/>
    <property type="project" value="UniProtKB-KW"/>
</dbReference>
<keyword evidence="4 7" id="KW-0067">ATP-binding</keyword>
<feature type="compositionally biased region" description="Pro residues" evidence="5">
    <location>
        <begin position="377"/>
        <end position="389"/>
    </location>
</feature>
<protein>
    <submittedName>
        <fullName evidence="7">ABC transporter ATP-binding protein</fullName>
    </submittedName>
</protein>
<evidence type="ECO:0000256" key="4">
    <source>
        <dbReference type="ARBA" id="ARBA00022840"/>
    </source>
</evidence>
<organism evidence="7 8">
    <name type="scientific">Embleya hyalina</name>
    <dbReference type="NCBI Taxonomy" id="516124"/>
    <lineage>
        <taxon>Bacteria</taxon>
        <taxon>Bacillati</taxon>
        <taxon>Actinomycetota</taxon>
        <taxon>Actinomycetes</taxon>
        <taxon>Kitasatosporales</taxon>
        <taxon>Streptomycetaceae</taxon>
        <taxon>Embleya</taxon>
    </lineage>
</organism>
<proteinExistence type="inferred from homology"/>
<dbReference type="AlphaFoldDB" id="A0A401YZB1"/>
<feature type="domain" description="ABC transporter" evidence="6">
    <location>
        <begin position="4"/>
        <end position="228"/>
    </location>
</feature>
<evidence type="ECO:0000256" key="5">
    <source>
        <dbReference type="SAM" id="MobiDB-lite"/>
    </source>
</evidence>
<dbReference type="InterPro" id="IPR003593">
    <property type="entry name" value="AAA+_ATPase"/>
</dbReference>
<feature type="compositionally biased region" description="Low complexity" evidence="5">
    <location>
        <begin position="438"/>
        <end position="453"/>
    </location>
</feature>
<dbReference type="EMBL" id="BIFH01000036">
    <property type="protein sequence ID" value="GCD99956.1"/>
    <property type="molecule type" value="Genomic_DNA"/>
</dbReference>
<reference evidence="7 8" key="1">
    <citation type="submission" date="2018-12" db="EMBL/GenBank/DDBJ databases">
        <title>Draft genome sequence of Embleya hyalina NBRC 13850T.</title>
        <authorList>
            <person name="Komaki H."/>
            <person name="Hosoyama A."/>
            <person name="Kimura A."/>
            <person name="Ichikawa N."/>
            <person name="Tamura T."/>
        </authorList>
    </citation>
    <scope>NUCLEOTIDE SEQUENCE [LARGE SCALE GENOMIC DNA]</scope>
    <source>
        <strain evidence="7 8">NBRC 13850</strain>
    </source>
</reference>
<evidence type="ECO:0000256" key="1">
    <source>
        <dbReference type="ARBA" id="ARBA00005417"/>
    </source>
</evidence>
<dbReference type="PANTHER" id="PTHR43335">
    <property type="entry name" value="ABC TRANSPORTER, ATP-BINDING PROTEIN"/>
    <property type="match status" value="1"/>
</dbReference>
<keyword evidence="3" id="KW-0547">Nucleotide-binding</keyword>
<feature type="compositionally biased region" description="Low complexity" evidence="5">
    <location>
        <begin position="390"/>
        <end position="399"/>
    </location>
</feature>
<name>A0A401YZB1_9ACTN</name>
<dbReference type="SMART" id="SM00382">
    <property type="entry name" value="AAA"/>
    <property type="match status" value="1"/>
</dbReference>
<evidence type="ECO:0000256" key="3">
    <source>
        <dbReference type="ARBA" id="ARBA00022741"/>
    </source>
</evidence>
<dbReference type="PROSITE" id="PS50893">
    <property type="entry name" value="ABC_TRANSPORTER_2"/>
    <property type="match status" value="1"/>
</dbReference>
<feature type="compositionally biased region" description="Basic and acidic residues" evidence="5">
    <location>
        <begin position="487"/>
        <end position="501"/>
    </location>
</feature>
<evidence type="ECO:0000256" key="2">
    <source>
        <dbReference type="ARBA" id="ARBA00022448"/>
    </source>
</evidence>
<dbReference type="Gene3D" id="3.40.50.300">
    <property type="entry name" value="P-loop containing nucleotide triphosphate hydrolases"/>
    <property type="match status" value="1"/>
</dbReference>
<accession>A0A401YZB1</accession>
<feature type="region of interest" description="Disordered" evidence="5">
    <location>
        <begin position="300"/>
        <end position="399"/>
    </location>
</feature>
<gene>
    <name evidence="7" type="ORF">EHYA_07680</name>
</gene>
<dbReference type="Pfam" id="PF00005">
    <property type="entry name" value="ABC_tran"/>
    <property type="match status" value="1"/>
</dbReference>
<sequence length="501" mass="53346">MAMIQTRALTKRYGGIVAVDDLSFDVPPGKVTALLGPNGAGKTTTLRLMLDLERGGGETRYDGRRYRRLHRPGTVVGACLGPGAAHPGRRVRAHLRMLAAAGRIPARRVDEVLDLVGLTPVAGARARVLSAGALGRLALASALLGDPDTLILDEPAAGLDPQGVRWLRDFLRAYAAQGRTVLVAGHILAETARCADRVLVISRGRLVADESAADFLRRGVRTGVAVRTPQVARLSALLRAEGVHTTRPGGTTLTAIGADRARVGEIAFRGGVLLHELTEREPGVGDAFADAITRRRERAAVTTELARTEHRAAHPPEHPADAVCTETGHRAEPTRVDRATRRLADPVQTDDSARTDDLAWTDAPVRSNPHPHDPAPALAPTPAPTPAPGSPAGHRVETTPTMTTTDHLTEALAESALARSAPRFDTPTRVDLPRAALAPDPRGAEPAPEAAPEVRPLDEPIVAVEPLAPEAPPAARPPRRRFARTWRSADRARQTDEVRSA</sequence>